<feature type="compositionally biased region" description="Polar residues" evidence="1">
    <location>
        <begin position="280"/>
        <end position="302"/>
    </location>
</feature>
<evidence type="ECO:0000256" key="1">
    <source>
        <dbReference type="SAM" id="MobiDB-lite"/>
    </source>
</evidence>
<dbReference type="GO" id="GO:0030620">
    <property type="term" value="F:U2 snRNA binding"/>
    <property type="evidence" value="ECO:0007669"/>
    <property type="project" value="TreeGrafter"/>
</dbReference>
<dbReference type="PANTHER" id="PTHR15197">
    <property type="entry name" value="COILIN P80"/>
    <property type="match status" value="1"/>
</dbReference>
<feature type="region of interest" description="Disordered" evidence="1">
    <location>
        <begin position="132"/>
        <end position="322"/>
    </location>
</feature>
<feature type="compositionally biased region" description="Basic and acidic residues" evidence="1">
    <location>
        <begin position="172"/>
        <end position="181"/>
    </location>
</feature>
<dbReference type="Pfam" id="PF23086">
    <property type="entry name" value="Tudor_Coilin"/>
    <property type="match status" value="1"/>
</dbReference>
<dbReference type="OrthoDB" id="74813at2759"/>
<feature type="region of interest" description="Disordered" evidence="1">
    <location>
        <begin position="413"/>
        <end position="444"/>
    </location>
</feature>
<feature type="compositionally biased region" description="Basic residues" evidence="1">
    <location>
        <begin position="197"/>
        <end position="215"/>
    </location>
</feature>
<feature type="compositionally biased region" description="Basic and acidic residues" evidence="1">
    <location>
        <begin position="232"/>
        <end position="251"/>
    </location>
</feature>
<dbReference type="FunCoup" id="A0A200RDQ2">
    <property type="interactions" value="1404"/>
</dbReference>
<gene>
    <name evidence="4" type="ORF">BVC80_887g124</name>
</gene>
<feature type="compositionally biased region" description="Basic residues" evidence="1">
    <location>
        <begin position="313"/>
        <end position="322"/>
    </location>
</feature>
<dbReference type="AlphaFoldDB" id="A0A200RDQ2"/>
<dbReference type="GO" id="GO:0015030">
    <property type="term" value="C:Cajal body"/>
    <property type="evidence" value="ECO:0007669"/>
    <property type="project" value="TreeGrafter"/>
</dbReference>
<dbReference type="GO" id="GO:0030619">
    <property type="term" value="F:U1 snRNA binding"/>
    <property type="evidence" value="ECO:0007669"/>
    <property type="project" value="TreeGrafter"/>
</dbReference>
<proteinExistence type="predicted"/>
<dbReference type="PANTHER" id="PTHR15197:SF0">
    <property type="entry name" value="COILIN"/>
    <property type="match status" value="1"/>
</dbReference>
<dbReference type="InterPro" id="IPR056398">
    <property type="entry name" value="Tudor_Coilin"/>
</dbReference>
<feature type="compositionally biased region" description="Basic residues" evidence="1">
    <location>
        <begin position="252"/>
        <end position="264"/>
    </location>
</feature>
<dbReference type="OMA" id="CEYKKQT"/>
<dbReference type="Proteomes" id="UP000195402">
    <property type="component" value="Unassembled WGS sequence"/>
</dbReference>
<dbReference type="EMBL" id="MVGT01000057">
    <property type="protein sequence ID" value="OVA20830.1"/>
    <property type="molecule type" value="Genomic_DNA"/>
</dbReference>
<dbReference type="GO" id="GO:0000387">
    <property type="term" value="P:spliceosomal snRNP assembly"/>
    <property type="evidence" value="ECO:0007669"/>
    <property type="project" value="TreeGrafter"/>
</dbReference>
<evidence type="ECO:0000259" key="3">
    <source>
        <dbReference type="Pfam" id="PF23086"/>
    </source>
</evidence>
<evidence type="ECO:0000313" key="5">
    <source>
        <dbReference type="Proteomes" id="UP000195402"/>
    </source>
</evidence>
<dbReference type="Pfam" id="PF15862">
    <property type="entry name" value="Coilin_N"/>
    <property type="match status" value="1"/>
</dbReference>
<dbReference type="InParanoid" id="A0A200RDQ2"/>
<feature type="domain" description="Coilin tudor" evidence="3">
    <location>
        <begin position="455"/>
        <end position="557"/>
    </location>
</feature>
<name>A0A200RDQ2_MACCD</name>
<feature type="compositionally biased region" description="Basic and acidic residues" evidence="1">
    <location>
        <begin position="420"/>
        <end position="444"/>
    </location>
</feature>
<dbReference type="InterPro" id="IPR024822">
    <property type="entry name" value="Coilin"/>
</dbReference>
<evidence type="ECO:0000313" key="4">
    <source>
        <dbReference type="EMBL" id="OVA20830.1"/>
    </source>
</evidence>
<evidence type="ECO:0000259" key="2">
    <source>
        <dbReference type="Pfam" id="PF15862"/>
    </source>
</evidence>
<reference evidence="4 5" key="1">
    <citation type="journal article" date="2017" name="Mol. Plant">
        <title>The Genome of Medicinal Plant Macleaya cordata Provides New Insights into Benzylisoquinoline Alkaloids Metabolism.</title>
        <authorList>
            <person name="Liu X."/>
            <person name="Liu Y."/>
            <person name="Huang P."/>
            <person name="Ma Y."/>
            <person name="Qing Z."/>
            <person name="Tang Q."/>
            <person name="Cao H."/>
            <person name="Cheng P."/>
            <person name="Zheng Y."/>
            <person name="Yuan Z."/>
            <person name="Zhou Y."/>
            <person name="Liu J."/>
            <person name="Tang Z."/>
            <person name="Zhuo Y."/>
            <person name="Zhang Y."/>
            <person name="Yu L."/>
            <person name="Huang J."/>
            <person name="Yang P."/>
            <person name="Peng Q."/>
            <person name="Zhang J."/>
            <person name="Jiang W."/>
            <person name="Zhang Z."/>
            <person name="Lin K."/>
            <person name="Ro D.K."/>
            <person name="Chen X."/>
            <person name="Xiong X."/>
            <person name="Shang Y."/>
            <person name="Huang S."/>
            <person name="Zeng J."/>
        </authorList>
    </citation>
    <scope>NUCLEOTIDE SEQUENCE [LARGE SCALE GENOMIC DNA]</scope>
    <source>
        <strain evidence="5">cv. BLH2017</strain>
        <tissue evidence="4">Root</tissue>
    </source>
</reference>
<feature type="region of interest" description="Disordered" evidence="1">
    <location>
        <begin position="578"/>
        <end position="601"/>
    </location>
</feature>
<accession>A0A200RDQ2</accession>
<feature type="domain" description="Coilin N-terminal" evidence="2">
    <location>
        <begin position="4"/>
        <end position="180"/>
    </location>
</feature>
<comment type="caution">
    <text evidence="4">The sequence shown here is derived from an EMBL/GenBank/DDBJ whole genome shotgun (WGS) entry which is preliminary data.</text>
</comment>
<keyword evidence="5" id="KW-1185">Reference proteome</keyword>
<sequence length="663" mass="74140">METVRLRLVFNDHRHLLNKSQKTEGLKRSWLLLKPEIETILDLESHLTYTFDLHESCPNGLLLSMDGFVLPSFESTRIFKDKDIIRVKKKAGFWADVIRNGNQENSHEDSEIVGKQPVLSGVELLALDEFEKESGGYQSEPEESKSDSPGDAFCLETPSSGKTISKKRKSSKKTEESKSDSPGDAFGLETPSSGKSISKKRKSSKKLQSAKKRIKCSSPQKDPKVPVEGVENDVHTEPEEGCHRKGVLSDKSHKKKRSSKKTVKLKTVSSTQVDDRVENITESMLSEDSYGQLQKNGTTNLEVSPVSEGMKKLPSRSARRKKAKRKWLRELANSQNKETIQNNLPAKLMHRKSPEPLLTDQNTDKEDEIVPIVIRPGHIRFEPLDEVNKKNSWMKLSPWHVVQEFFQWNGTTSKKKGQKWGKEKTSVSRSNDYKDSREDTVEKPTIEEGEHVHSTIDFEKLKPLSGFPKEGDVVAYRVVELSSSWCPELSSFRVGKVSCCNSESNKVVLVPVPEYPIVSDEKNDESDTLQVDPSLYRDDGSLEIDFPALHDVRIVKHDRSDAATVVTGGCDEAAVTTKESVPGSGLNDDNADTNRRTIENGGPVNAWEEISQALIEKKTQLLQKDGWTKKEGSGRSSWSYRALRSSALGPTIALLRAGNGTSV</sequence>
<protein>
    <submittedName>
        <fullName evidence="4">Coilin</fullName>
    </submittedName>
</protein>
<dbReference type="STRING" id="56857.A0A200RDQ2"/>
<organism evidence="4 5">
    <name type="scientific">Macleaya cordata</name>
    <name type="common">Five-seeded plume-poppy</name>
    <name type="synonym">Bocconia cordata</name>
    <dbReference type="NCBI Taxonomy" id="56857"/>
    <lineage>
        <taxon>Eukaryota</taxon>
        <taxon>Viridiplantae</taxon>
        <taxon>Streptophyta</taxon>
        <taxon>Embryophyta</taxon>
        <taxon>Tracheophyta</taxon>
        <taxon>Spermatophyta</taxon>
        <taxon>Magnoliopsida</taxon>
        <taxon>Ranunculales</taxon>
        <taxon>Papaveraceae</taxon>
        <taxon>Papaveroideae</taxon>
        <taxon>Macleaya</taxon>
    </lineage>
</organism>
<dbReference type="InterPro" id="IPR031722">
    <property type="entry name" value="Coilin_N"/>
</dbReference>